<evidence type="ECO:0000256" key="2">
    <source>
        <dbReference type="ARBA" id="ARBA00005669"/>
    </source>
</evidence>
<evidence type="ECO:0000256" key="1">
    <source>
        <dbReference type="ARBA" id="ARBA00004613"/>
    </source>
</evidence>
<evidence type="ECO:0000313" key="9">
    <source>
        <dbReference type="Proteomes" id="UP000515152"/>
    </source>
</evidence>
<keyword evidence="6 8" id="KW-0732">Signal</keyword>
<accession>A0A6P8F5A4</accession>
<dbReference type="PANTHER" id="PTHR28593">
    <property type="entry name" value="METEORIN-LIKE PROTEIN"/>
    <property type="match status" value="1"/>
</dbReference>
<dbReference type="GO" id="GO:0005615">
    <property type="term" value="C:extracellular space"/>
    <property type="evidence" value="ECO:0007669"/>
    <property type="project" value="TreeGrafter"/>
</dbReference>
<dbReference type="OrthoDB" id="6092325at2759"/>
<evidence type="ECO:0000256" key="5">
    <source>
        <dbReference type="ARBA" id="ARBA00022702"/>
    </source>
</evidence>
<dbReference type="PANTHER" id="PTHR28593:SF1">
    <property type="entry name" value="METEORIN-LIKE PROTEIN"/>
    <property type="match status" value="1"/>
</dbReference>
<dbReference type="InterPro" id="IPR051998">
    <property type="entry name" value="Meteorin-like"/>
</dbReference>
<dbReference type="AlphaFoldDB" id="A0A6P8F5A4"/>
<evidence type="ECO:0000256" key="4">
    <source>
        <dbReference type="ARBA" id="ARBA00022525"/>
    </source>
</evidence>
<keyword evidence="4" id="KW-0964">Secreted</keyword>
<evidence type="ECO:0000313" key="10">
    <source>
        <dbReference type="RefSeq" id="XP_031418292.1"/>
    </source>
</evidence>
<gene>
    <name evidence="10" type="primary">LOC105906196</name>
</gene>
<keyword evidence="5" id="KW-0372">Hormone</keyword>
<evidence type="ECO:0000256" key="7">
    <source>
        <dbReference type="ARBA" id="ARBA00023157"/>
    </source>
</evidence>
<organism evidence="9 10">
    <name type="scientific">Clupea harengus</name>
    <name type="common">Atlantic herring</name>
    <dbReference type="NCBI Taxonomy" id="7950"/>
    <lineage>
        <taxon>Eukaryota</taxon>
        <taxon>Metazoa</taxon>
        <taxon>Chordata</taxon>
        <taxon>Craniata</taxon>
        <taxon>Vertebrata</taxon>
        <taxon>Euteleostomi</taxon>
        <taxon>Actinopterygii</taxon>
        <taxon>Neopterygii</taxon>
        <taxon>Teleostei</taxon>
        <taxon>Clupei</taxon>
        <taxon>Clupeiformes</taxon>
        <taxon>Clupeoidei</taxon>
        <taxon>Clupeidae</taxon>
        <taxon>Clupea</taxon>
    </lineage>
</organism>
<feature type="chain" id="PRO_5028325003" description="Meteorin-like protein" evidence="8">
    <location>
        <begin position="22"/>
        <end position="314"/>
    </location>
</feature>
<reference evidence="10" key="1">
    <citation type="submission" date="2025-08" db="UniProtKB">
        <authorList>
            <consortium name="RefSeq"/>
        </authorList>
    </citation>
    <scope>IDENTIFICATION</scope>
</reference>
<proteinExistence type="inferred from homology"/>
<comment type="subcellular location">
    <subcellularLocation>
        <location evidence="1">Secreted</location>
    </subcellularLocation>
</comment>
<evidence type="ECO:0000256" key="8">
    <source>
        <dbReference type="SAM" id="SignalP"/>
    </source>
</evidence>
<sequence>MFVLVFVYAVSAALLWPASSAQYSSDQCNWKGSGLTHEAHTRDVEQVYLRCSQGSLEWLYPTGALVVNLRPNLPPSSSSSSSSSSRLRVCLKPQTDSQGSMVYLERGGRLKLLLGPEEQALGAVRCFRLDDGALFVEALPHSDIGRRTTAFAYEMRVEEQEETEEGGEHTDAALCRPCSDEEVLMAVCTSDFAGRGSLQPLGEREAPPGGRWLKVSLSRLYRQKTRIFTSSGGGARARRAWTGHVRAPPHCPVSLGDGGTGGGGGEGGGGDYLLTGAVRLGEAWLGCVPRYQDFLQMYRAAQARGTNPCSIDTD</sequence>
<dbReference type="GO" id="GO:0005179">
    <property type="term" value="F:hormone activity"/>
    <property type="evidence" value="ECO:0007669"/>
    <property type="project" value="UniProtKB-KW"/>
</dbReference>
<keyword evidence="7" id="KW-1015">Disulfide bond</keyword>
<feature type="signal peptide" evidence="8">
    <location>
        <begin position="1"/>
        <end position="21"/>
    </location>
</feature>
<evidence type="ECO:0000256" key="6">
    <source>
        <dbReference type="ARBA" id="ARBA00022729"/>
    </source>
</evidence>
<dbReference type="RefSeq" id="XP_031418292.1">
    <property type="nucleotide sequence ID" value="XM_031562432.2"/>
</dbReference>
<dbReference type="GeneID" id="105906196"/>
<keyword evidence="9" id="KW-1185">Reference proteome</keyword>
<comment type="similarity">
    <text evidence="2">Belongs to the meteorin family.</text>
</comment>
<protein>
    <recommendedName>
        <fullName evidence="3">Meteorin-like protein</fullName>
    </recommendedName>
</protein>
<evidence type="ECO:0000256" key="3">
    <source>
        <dbReference type="ARBA" id="ARBA00016272"/>
    </source>
</evidence>
<dbReference type="KEGG" id="char:105906196"/>
<dbReference type="GO" id="GO:0097009">
    <property type="term" value="P:energy homeostasis"/>
    <property type="evidence" value="ECO:0007669"/>
    <property type="project" value="TreeGrafter"/>
</dbReference>
<dbReference type="Proteomes" id="UP000515152">
    <property type="component" value="Chromosome 24"/>
</dbReference>
<dbReference type="GO" id="GO:0090336">
    <property type="term" value="P:positive regulation of brown fat cell differentiation"/>
    <property type="evidence" value="ECO:0007669"/>
    <property type="project" value="TreeGrafter"/>
</dbReference>
<name>A0A6P8F5A4_CLUHA</name>